<dbReference type="PANTHER" id="PTHR11655">
    <property type="entry name" value="60S/50S RIBOSOMAL PROTEIN L6/L9"/>
    <property type="match status" value="1"/>
</dbReference>
<evidence type="ECO:0000313" key="8">
    <source>
        <dbReference type="Proteomes" id="UP001628193"/>
    </source>
</evidence>
<dbReference type="HAMAP" id="MF_01365_B">
    <property type="entry name" value="Ribosomal_uL6_B"/>
    <property type="match status" value="1"/>
</dbReference>
<evidence type="ECO:0000256" key="3">
    <source>
        <dbReference type="HAMAP-Rule" id="MF_01365"/>
    </source>
</evidence>
<evidence type="ECO:0000256" key="2">
    <source>
        <dbReference type="ARBA" id="ARBA00023274"/>
    </source>
</evidence>
<keyword evidence="2 3" id="KW-0687">Ribonucleoprotein</keyword>
<comment type="similarity">
    <text evidence="3 4">Belongs to the universal ribosomal protein uL6 family.</text>
</comment>
<dbReference type="SUPFAM" id="SSF56053">
    <property type="entry name" value="Ribosomal protein L6"/>
    <property type="match status" value="2"/>
</dbReference>
<organism evidence="7 8">
    <name type="scientific">Candidatus Magnetaquiglobus chichijimensis</name>
    <dbReference type="NCBI Taxonomy" id="3141448"/>
    <lineage>
        <taxon>Bacteria</taxon>
        <taxon>Pseudomonadati</taxon>
        <taxon>Pseudomonadota</taxon>
        <taxon>Magnetococcia</taxon>
        <taxon>Magnetococcales</taxon>
        <taxon>Candidatus Magnetaquicoccaceae</taxon>
        <taxon>Candidatus Magnetaquiglobus</taxon>
    </lineage>
</organism>
<dbReference type="PRINTS" id="PR00059">
    <property type="entry name" value="RIBOSOMALL6"/>
</dbReference>
<dbReference type="PIRSF" id="PIRSF002162">
    <property type="entry name" value="Ribosomal_L6"/>
    <property type="match status" value="1"/>
</dbReference>
<accession>A0ABQ0CAU7</accession>
<evidence type="ECO:0000256" key="1">
    <source>
        <dbReference type="ARBA" id="ARBA00022980"/>
    </source>
</evidence>
<proteinExistence type="inferred from homology"/>
<reference evidence="7 8" key="1">
    <citation type="submission" date="2024-09" db="EMBL/GenBank/DDBJ databases">
        <title>Draft genome sequence of Candidatus Magnetaquicoccaceae bacterium FCR-1.</title>
        <authorList>
            <person name="Shimoshige H."/>
            <person name="Shimamura S."/>
            <person name="Taoka A."/>
            <person name="Kobayashi H."/>
            <person name="Maekawa T."/>
        </authorList>
    </citation>
    <scope>NUCLEOTIDE SEQUENCE [LARGE SCALE GENOMIC DNA]</scope>
    <source>
        <strain evidence="7 8">FCR-1</strain>
    </source>
</reference>
<dbReference type="InterPro" id="IPR000702">
    <property type="entry name" value="Ribosomal_uL6-like"/>
</dbReference>
<dbReference type="InterPro" id="IPR020040">
    <property type="entry name" value="Ribosomal_uL6_a/b-dom"/>
</dbReference>
<evidence type="ECO:0000313" key="7">
    <source>
        <dbReference type="EMBL" id="GAB0058003.1"/>
    </source>
</evidence>
<comment type="function">
    <text evidence="3 5">This protein binds to the 23S rRNA, and is important in its secondary structure. It is located near the subunit interface in the base of the L7/L12 stalk, and near the tRNA binding site of the peptidyltransferase center.</text>
</comment>
<evidence type="ECO:0000256" key="4">
    <source>
        <dbReference type="RuleBase" id="RU003869"/>
    </source>
</evidence>
<dbReference type="Proteomes" id="UP001628193">
    <property type="component" value="Unassembled WGS sequence"/>
</dbReference>
<keyword evidence="1 3" id="KW-0689">Ribosomal protein</keyword>
<dbReference type="NCBIfam" id="TIGR03654">
    <property type="entry name" value="L6_bact"/>
    <property type="match status" value="1"/>
</dbReference>
<name>A0ABQ0CAU7_9PROT</name>
<feature type="domain" description="Large ribosomal subunit protein uL6 alpha-beta" evidence="6">
    <location>
        <begin position="11"/>
        <end position="82"/>
    </location>
</feature>
<dbReference type="InterPro" id="IPR002358">
    <property type="entry name" value="Ribosomal_uL6_CS"/>
</dbReference>
<dbReference type="InterPro" id="IPR036789">
    <property type="entry name" value="Ribosomal_uL6-like_a/b-dom_sf"/>
</dbReference>
<comment type="subunit">
    <text evidence="3">Part of the 50S ribosomal subunit.</text>
</comment>
<dbReference type="Pfam" id="PF00347">
    <property type="entry name" value="Ribosomal_L6"/>
    <property type="match status" value="2"/>
</dbReference>
<dbReference type="PANTHER" id="PTHR11655:SF14">
    <property type="entry name" value="LARGE RIBOSOMAL SUBUNIT PROTEIN UL6M"/>
    <property type="match status" value="1"/>
</dbReference>
<dbReference type="InterPro" id="IPR019906">
    <property type="entry name" value="Ribosomal_uL6_bac-type"/>
</dbReference>
<dbReference type="EMBL" id="BAAFGK010000004">
    <property type="protein sequence ID" value="GAB0058003.1"/>
    <property type="molecule type" value="Genomic_DNA"/>
</dbReference>
<dbReference type="Gene3D" id="3.90.930.12">
    <property type="entry name" value="Ribosomal protein L6, alpha-beta domain"/>
    <property type="match status" value="2"/>
</dbReference>
<dbReference type="PROSITE" id="PS00525">
    <property type="entry name" value="RIBOSOMAL_L6_1"/>
    <property type="match status" value="1"/>
</dbReference>
<sequence>MSRIGKLPISVPKGVEVTIDNQTVQVSGKLGSLTRTFPAEVQVTRDGDQLIVIPIGNSKNSSALWGLARALLFNMVKGVSEGFTRTLEIIGVGYRAAVEGRVLKLNLGFSHPVDFKLPDGIEVSVDKNTLLVLKGIDAERLGQTCAEIRTYRLPEPYKGKGILYQGEKIQRKVGKKK</sequence>
<keyword evidence="8" id="KW-1185">Reference proteome</keyword>
<protein>
    <recommendedName>
        <fullName evidence="3">Large ribosomal subunit protein uL6</fullName>
    </recommendedName>
</protein>
<feature type="domain" description="Large ribosomal subunit protein uL6 alpha-beta" evidence="6">
    <location>
        <begin position="90"/>
        <end position="164"/>
    </location>
</feature>
<gene>
    <name evidence="3 7" type="primary">rplF</name>
    <name evidence="7" type="ORF">SIID45300_02338</name>
</gene>
<keyword evidence="3 5" id="KW-0694">RNA-binding</keyword>
<dbReference type="GO" id="GO:0005840">
    <property type="term" value="C:ribosome"/>
    <property type="evidence" value="ECO:0007669"/>
    <property type="project" value="UniProtKB-KW"/>
</dbReference>
<evidence type="ECO:0000256" key="5">
    <source>
        <dbReference type="RuleBase" id="RU003870"/>
    </source>
</evidence>
<keyword evidence="3 5" id="KW-0699">rRNA-binding</keyword>
<evidence type="ECO:0000259" key="6">
    <source>
        <dbReference type="Pfam" id="PF00347"/>
    </source>
</evidence>
<comment type="caution">
    <text evidence="7">The sequence shown here is derived from an EMBL/GenBank/DDBJ whole genome shotgun (WGS) entry which is preliminary data.</text>
</comment>
<dbReference type="RefSeq" id="WP_420905684.1">
    <property type="nucleotide sequence ID" value="NZ_BAAFGK010000004.1"/>
</dbReference>